<dbReference type="Gene3D" id="3.30.470.20">
    <property type="entry name" value="ATP-grasp fold, B domain"/>
    <property type="match status" value="1"/>
</dbReference>
<evidence type="ECO:0000313" key="2">
    <source>
        <dbReference type="Proteomes" id="UP001199916"/>
    </source>
</evidence>
<accession>A0ABS8YMM8</accession>
<organism evidence="1 2">
    <name type="scientific">Paenibacillus profundus</name>
    <dbReference type="NCBI Taxonomy" id="1173085"/>
    <lineage>
        <taxon>Bacteria</taxon>
        <taxon>Bacillati</taxon>
        <taxon>Bacillota</taxon>
        <taxon>Bacilli</taxon>
        <taxon>Bacillales</taxon>
        <taxon>Paenibacillaceae</taxon>
        <taxon>Paenibacillus</taxon>
    </lineage>
</organism>
<dbReference type="SUPFAM" id="SSF56059">
    <property type="entry name" value="Glutathione synthetase ATP-binding domain-like"/>
    <property type="match status" value="1"/>
</dbReference>
<gene>
    <name evidence="1" type="ORF">LQV63_24790</name>
</gene>
<evidence type="ECO:0000313" key="1">
    <source>
        <dbReference type="EMBL" id="MCE5172497.1"/>
    </source>
</evidence>
<dbReference type="EMBL" id="JAJNBZ010000029">
    <property type="protein sequence ID" value="MCE5172497.1"/>
    <property type="molecule type" value="Genomic_DNA"/>
</dbReference>
<dbReference type="Pfam" id="PF14398">
    <property type="entry name" value="ATPgrasp_YheCD"/>
    <property type="match status" value="1"/>
</dbReference>
<keyword evidence="2" id="KW-1185">Reference proteome</keyword>
<dbReference type="RefSeq" id="WP_233698646.1">
    <property type="nucleotide sequence ID" value="NZ_JAJNBZ010000029.1"/>
</dbReference>
<sequence length="249" mass="28747">MSIRRVFSKWKKTRNLQSSSLKRYIPETAIFNYDRLGEMLTRHKMVYVKPDKGTHGNGVMRVKQHSGTSFELREGVSTQTLNSLDSLHAAIKTRIGKRMYLVQKGIHMMTHRGRKFDLRVLVQKNLDNKWESMSILGRKAAAHKIVTNVSNGGKMETLSKLLHSRLNDASIRRLGRELEQLGVSTGRELSRTYKGLKELGIDIALDKSMHPWILEVNTNPAIYVYRTFDPRAYRRIFRNAKAYGRFGQK</sequence>
<dbReference type="InterPro" id="IPR026838">
    <property type="entry name" value="YheC/D"/>
</dbReference>
<comment type="caution">
    <text evidence="1">The sequence shown here is derived from an EMBL/GenBank/DDBJ whole genome shotgun (WGS) entry which is preliminary data.</text>
</comment>
<reference evidence="1 2" key="1">
    <citation type="submission" date="2021-11" db="EMBL/GenBank/DDBJ databases">
        <title>Draft genome sequence of Paenibacillus profundus YoMME, a new Gram-positive bacteria with exoelectrogenic properties.</title>
        <authorList>
            <person name="Hubenova Y."/>
            <person name="Hubenova E."/>
            <person name="Manasiev Y."/>
            <person name="Peykov S."/>
            <person name="Mitov M."/>
        </authorList>
    </citation>
    <scope>NUCLEOTIDE SEQUENCE [LARGE SCALE GENOMIC DNA]</scope>
    <source>
        <strain evidence="1 2">YoMME</strain>
    </source>
</reference>
<proteinExistence type="predicted"/>
<dbReference type="Proteomes" id="UP001199916">
    <property type="component" value="Unassembled WGS sequence"/>
</dbReference>
<name>A0ABS8YMM8_9BACL</name>
<protein>
    <submittedName>
        <fullName evidence="1">YheC/YheD family protein</fullName>
    </submittedName>
</protein>